<dbReference type="PANTHER" id="PTHR23308">
    <property type="entry name" value="NUCLEAR INHIBITOR OF PROTEIN PHOSPHATASE-1"/>
    <property type="match status" value="1"/>
</dbReference>
<dbReference type="OrthoDB" id="9815925at2"/>
<keyword evidence="3" id="KW-1185">Reference proteome</keyword>
<dbReference type="InterPro" id="IPR008984">
    <property type="entry name" value="SMAD_FHA_dom_sf"/>
</dbReference>
<protein>
    <recommendedName>
        <fullName evidence="1">FHA domain-containing protein</fullName>
    </recommendedName>
</protein>
<evidence type="ECO:0000313" key="2">
    <source>
        <dbReference type="EMBL" id="OJH36942.1"/>
    </source>
</evidence>
<feature type="domain" description="FHA" evidence="1">
    <location>
        <begin position="82"/>
        <end position="132"/>
    </location>
</feature>
<dbReference type="SMART" id="SM00240">
    <property type="entry name" value="FHA"/>
    <property type="match status" value="1"/>
</dbReference>
<gene>
    <name evidence="2" type="ORF">BON30_31110</name>
</gene>
<dbReference type="PROSITE" id="PS50006">
    <property type="entry name" value="FHA_DOMAIN"/>
    <property type="match status" value="1"/>
</dbReference>
<proteinExistence type="predicted"/>
<dbReference type="RefSeq" id="WP_071902093.1">
    <property type="nucleotide sequence ID" value="NZ_MPIN01000009.1"/>
</dbReference>
<name>A0A1L9B3V4_9BACT</name>
<dbReference type="Gene3D" id="2.60.200.20">
    <property type="match status" value="1"/>
</dbReference>
<reference evidence="2 3" key="2">
    <citation type="submission" date="2016-12" db="EMBL/GenBank/DDBJ databases">
        <title>Draft Genome Sequence of Cystobacter ferrugineus Strain Cbfe23.</title>
        <authorList>
            <person name="Akbar S."/>
            <person name="Dowd S.E."/>
            <person name="Stevens D.C."/>
        </authorList>
    </citation>
    <scope>NUCLEOTIDE SEQUENCE [LARGE SCALE GENOMIC DNA]</scope>
    <source>
        <strain evidence="2 3">Cbfe23</strain>
    </source>
</reference>
<dbReference type="InterPro" id="IPR000253">
    <property type="entry name" value="FHA_dom"/>
</dbReference>
<dbReference type="InterPro" id="IPR050923">
    <property type="entry name" value="Cell_Proc_Reg/RNA_Proc"/>
</dbReference>
<dbReference type="STRING" id="83449.BON30_31110"/>
<reference evidence="3" key="1">
    <citation type="submission" date="2016-11" db="EMBL/GenBank/DDBJ databases">
        <authorList>
            <person name="Shukria A."/>
            <person name="Stevens D.C."/>
        </authorList>
    </citation>
    <scope>NUCLEOTIDE SEQUENCE [LARGE SCALE GENOMIC DNA]</scope>
    <source>
        <strain evidence="3">Cbfe23</strain>
    </source>
</reference>
<dbReference type="CDD" id="cd00060">
    <property type="entry name" value="FHA"/>
    <property type="match status" value="1"/>
</dbReference>
<evidence type="ECO:0000313" key="3">
    <source>
        <dbReference type="Proteomes" id="UP000182229"/>
    </source>
</evidence>
<dbReference type="Pfam" id="PF00498">
    <property type="entry name" value="FHA"/>
    <property type="match status" value="1"/>
</dbReference>
<sequence>MLEPLSLHIGRFHRERTEYERTLPPALLVFTPPIVGARVPDDPDSDRHFRTLSHVTTPMVGVGEPVVFPVLKTRENAFGRGITVGRTGNNDVVLEDGTVSRFHAWFQRESQGGYLLTDAGSKNGTFVDGVRLLPRRACALNDGARVRFGHVELTFYLASGFTKVLARRLGP</sequence>
<dbReference type="SUPFAM" id="SSF49879">
    <property type="entry name" value="SMAD/FHA domain"/>
    <property type="match status" value="1"/>
</dbReference>
<accession>A0A1L9B3V4</accession>
<dbReference type="EMBL" id="MPIN01000009">
    <property type="protein sequence ID" value="OJH36942.1"/>
    <property type="molecule type" value="Genomic_DNA"/>
</dbReference>
<comment type="caution">
    <text evidence="2">The sequence shown here is derived from an EMBL/GenBank/DDBJ whole genome shotgun (WGS) entry which is preliminary data.</text>
</comment>
<dbReference type="Proteomes" id="UP000182229">
    <property type="component" value="Unassembled WGS sequence"/>
</dbReference>
<evidence type="ECO:0000259" key="1">
    <source>
        <dbReference type="PROSITE" id="PS50006"/>
    </source>
</evidence>
<dbReference type="AlphaFoldDB" id="A0A1L9B3V4"/>
<organism evidence="2 3">
    <name type="scientific">Cystobacter ferrugineus</name>
    <dbReference type="NCBI Taxonomy" id="83449"/>
    <lineage>
        <taxon>Bacteria</taxon>
        <taxon>Pseudomonadati</taxon>
        <taxon>Myxococcota</taxon>
        <taxon>Myxococcia</taxon>
        <taxon>Myxococcales</taxon>
        <taxon>Cystobacterineae</taxon>
        <taxon>Archangiaceae</taxon>
        <taxon>Cystobacter</taxon>
    </lineage>
</organism>